<dbReference type="AlphaFoldDB" id="A0A319EPQ3"/>
<protein>
    <submittedName>
        <fullName evidence="1">Uncharacterized protein</fullName>
    </submittedName>
</protein>
<evidence type="ECO:0000313" key="1">
    <source>
        <dbReference type="EMBL" id="PYI02749.1"/>
    </source>
</evidence>
<keyword evidence="2" id="KW-1185">Reference proteome</keyword>
<evidence type="ECO:0000313" key="2">
    <source>
        <dbReference type="Proteomes" id="UP000248423"/>
    </source>
</evidence>
<dbReference type="VEuPathDB" id="FungiDB:BO78DRAFT_213177"/>
<sequence length="155" mass="16907">MISNKDLFGLGMCGIFESQRSRSIDVYPNSVMISLFGVRGYMIDRLIKSTVIFSFYESTGGRPRQLKLPYTHQLSDGKANLPGTIKTVSLISIIRYHHPGGFCVHRPRSCISAAVDGQGSHSVPSPLYGKVSCICLLLSSKVYSIGSMGILCRSA</sequence>
<dbReference type="EMBL" id="KZ826389">
    <property type="protein sequence ID" value="PYI02749.1"/>
    <property type="molecule type" value="Genomic_DNA"/>
</dbReference>
<accession>A0A319EPQ3</accession>
<dbReference type="Proteomes" id="UP000248423">
    <property type="component" value="Unassembled WGS sequence"/>
</dbReference>
<reference evidence="1 2" key="1">
    <citation type="submission" date="2018-02" db="EMBL/GenBank/DDBJ databases">
        <title>The genomes of Aspergillus section Nigri reveals drivers in fungal speciation.</title>
        <authorList>
            <consortium name="DOE Joint Genome Institute"/>
            <person name="Vesth T.C."/>
            <person name="Nybo J."/>
            <person name="Theobald S."/>
            <person name="Brandl J."/>
            <person name="Frisvad J.C."/>
            <person name="Nielsen K.F."/>
            <person name="Lyhne E.K."/>
            <person name="Kogle M.E."/>
            <person name="Kuo A."/>
            <person name="Riley R."/>
            <person name="Clum A."/>
            <person name="Nolan M."/>
            <person name="Lipzen A."/>
            <person name="Salamov A."/>
            <person name="Henrissat B."/>
            <person name="Wiebenga A."/>
            <person name="De vries R.P."/>
            <person name="Grigoriev I.V."/>
            <person name="Mortensen U.H."/>
            <person name="Andersen M.R."/>
            <person name="Baker S.E."/>
        </authorList>
    </citation>
    <scope>NUCLEOTIDE SEQUENCE [LARGE SCALE GENOMIC DNA]</scope>
    <source>
        <strain evidence="1 2">CBS 121057</strain>
    </source>
</reference>
<organism evidence="1 2">
    <name type="scientific">Aspergillus sclerotiicarbonarius (strain CBS 121057 / IBT 28362)</name>
    <dbReference type="NCBI Taxonomy" id="1448318"/>
    <lineage>
        <taxon>Eukaryota</taxon>
        <taxon>Fungi</taxon>
        <taxon>Dikarya</taxon>
        <taxon>Ascomycota</taxon>
        <taxon>Pezizomycotina</taxon>
        <taxon>Eurotiomycetes</taxon>
        <taxon>Eurotiomycetidae</taxon>
        <taxon>Eurotiales</taxon>
        <taxon>Aspergillaceae</taxon>
        <taxon>Aspergillus</taxon>
        <taxon>Aspergillus subgen. Circumdati</taxon>
    </lineage>
</organism>
<name>A0A319EPQ3_ASPSB</name>
<proteinExistence type="predicted"/>
<gene>
    <name evidence="1" type="ORF">BO78DRAFT_213177</name>
</gene>